<feature type="compositionally biased region" description="Basic and acidic residues" evidence="1">
    <location>
        <begin position="1533"/>
        <end position="1546"/>
    </location>
</feature>
<keyword evidence="4" id="KW-1185">Reference proteome</keyword>
<dbReference type="Proteomes" id="UP001461498">
    <property type="component" value="Unassembled WGS sequence"/>
</dbReference>
<feature type="region of interest" description="Disordered" evidence="1">
    <location>
        <begin position="1053"/>
        <end position="1073"/>
    </location>
</feature>
<feature type="compositionally biased region" description="Polar residues" evidence="1">
    <location>
        <begin position="834"/>
        <end position="857"/>
    </location>
</feature>
<feature type="region of interest" description="Disordered" evidence="1">
    <location>
        <begin position="103"/>
        <end position="122"/>
    </location>
</feature>
<proteinExistence type="predicted"/>
<evidence type="ECO:0000313" key="4">
    <source>
        <dbReference type="Proteomes" id="UP001461498"/>
    </source>
</evidence>
<comment type="caution">
    <text evidence="3">The sequence shown here is derived from an EMBL/GenBank/DDBJ whole genome shotgun (WGS) entry which is preliminary data.</text>
</comment>
<sequence>MEVGVTMGHNSINKGYSEREVLTSLNCPASNREISDEAKRQTSCKMDFLMNTNDSSKNNRIYAKGVTLIMNIAPSFFHLLSVNSYTKRTFNYLYDAVINNNNNNTNNNSNNNNINNNNDNNKSNKLEYNSIVEVPLKSSHNLEIPYSKLRNTIVQLNIFNERCACQKCLSATYLFTGNQASHLRNEFIRALSSEHCKKWNEEWLKIILQQILIFLCCIKDGVIYERLLESAALCAKMLLTKPKSNSVLEMKYSYIYFHMDIINIVNKKKITNNNNNKKLIDNKKIKKLQSNKIDKIQFKGTGKEEREIIDGISVISFQTEDDMNEYTNLELKYLHKFKSPSPENSSSDDTEIVPTKTTDITKIKGWRHKLFSPLGSPKSTTTRKSLYKNFDIYHETRKREKSYEKRKEKLINRNNIDKENTGKINDKENIINCIVIEDSNEKSFDEDNTDKKINNNSFKKLFDKENTGKVLITENSGKILYKINPGKILEADNTIKIWNKENSGKILNIESPGKTLNIENIGKALDAGNILSKDNIEKILKEENLMKKSLKDNTAKILDKESGTGKIFIKENSGKKFVKENSGKMFVKEKNSGKILDKEITEKVLEQMAENFLGFESDPLNDDEHDNKGEKVKLKAATVSKRCSTENLTVAADEQTVNVQSADKNSVNSPSRNGIGDSPKKEKERLNIINDLIFKESLNVAKSKNSVFESDALDDFLKNNARLNISYEIPTLHAAEKLTNRNEPEKIADKVLTKLDDENFDAINETNEKQSTPEISSNNNNKKLERYTQKKHFVKNLIKSTPSSSNPNLKFIWVQGRPIPVITGFQNDDKTPVTPKTSPPLNSVKKSTECQTEFASQSKDKQVTKTDSEDDSESDVRRPRLLSIIPDEETDCIARKIELPTDFNIKNIPIIHRCGKLEENDDSRCYKCSCKRFTLGMVLNIGRGRCLSKEAIENIELLSNGNEIDERLATIATSALATDPKQKTKNIIVPVVHKDILNSVKNWEHRLEFDRAATNIPSSVSTDIVPEVKKVVDDLLDYVERKMEPFCLEYDPMYTPPPRESPKKSKREKIPKAKSKVVRELRRLINVSVIDESEQSEKENSKSNCGNDFCSKGCICQSLNSKINFPIHCGKISCLFECTCSDKAFYSQNALKQMSDTVLAKEEMTWHQTIIRSEHGDKIEVMNAVDKSKREKKLPTRFRNNVLLGKEMYPSVPMLPPPSRITTICQDNQIVQKVSEENRLPPLKGISLKKQTLHRRLGFCADTIQGSRTLADVFIWCGIHDKYNCLCVSWICRLKNNAFIWKPEKNTRYLPHKLMSEMELTPNFSYEVYLYDPKRFSARTFGTPIEYAVRNRSETFLQKRECELLNNVLACTNSYIKMKFFMIKDKETKSDDQNKSEFDTKEVFKSTENENVYITHVSDEEADEIIEITDDLPPVPIDDVIIIPDSDEETEVIEQVSAKNGFVLDKPLNELFLHVTSEGDQKEMGIVLPGHPVKPFLKPPIKSYGRLQKINEKPAAVNLKPLIVDTTNSQSNDNDKRKKSSTDANKKHFINSENCENVGKKKKTIISLSDELEISPVPVKENNIDDELENDIIKLEDHPQAKNLFGPDNLPRLALLCLTPGIGYLPILEFTSDVLAAQDPVFPDLYRSFKNLDAANLWLNRFFKNRLIFESIDTTLKWVIVKPGILKLKQSPAFNAALLENPSIIITKDGGLIFKKKDYNTGGICRGAVKVEPLSLTGHAVQQVVTVKEHSDNKRKIAHLTTETYVDICDSEGKRRKIQLETIPITGEQILKRPVNIFRQFPSMTGSSPTTTATFVPASSLGNNSGFMRINIDSCDKSNEKAINGGTLFKSTIRPLIVSSPASGPLRLQVSPSGITNLCSRNPSTSRSLSPPPLALRSDVVTTQAINSVSTSVPLAASKLIAQDGRPVFIHNNTIIPINIKTQIKPKSN</sequence>
<organism evidence="3 4">
    <name type="scientific">Rhynocoris fuscipes</name>
    <dbReference type="NCBI Taxonomy" id="488301"/>
    <lineage>
        <taxon>Eukaryota</taxon>
        <taxon>Metazoa</taxon>
        <taxon>Ecdysozoa</taxon>
        <taxon>Arthropoda</taxon>
        <taxon>Hexapoda</taxon>
        <taxon>Insecta</taxon>
        <taxon>Pterygota</taxon>
        <taxon>Neoptera</taxon>
        <taxon>Paraneoptera</taxon>
        <taxon>Hemiptera</taxon>
        <taxon>Heteroptera</taxon>
        <taxon>Panheteroptera</taxon>
        <taxon>Cimicomorpha</taxon>
        <taxon>Reduviidae</taxon>
        <taxon>Harpactorinae</taxon>
        <taxon>Harpactorini</taxon>
        <taxon>Rhynocoris</taxon>
    </lineage>
</organism>
<name>A0AAW1CH33_9HEMI</name>
<accession>A0AAW1CH33</accession>
<reference evidence="3 4" key="1">
    <citation type="submission" date="2022-12" db="EMBL/GenBank/DDBJ databases">
        <title>Chromosome-level genome assembly of true bugs.</title>
        <authorList>
            <person name="Ma L."/>
            <person name="Li H."/>
        </authorList>
    </citation>
    <scope>NUCLEOTIDE SEQUENCE [LARGE SCALE GENOMIC DNA]</scope>
    <source>
        <strain evidence="3">Lab_2022b</strain>
    </source>
</reference>
<dbReference type="InterPro" id="IPR032060">
    <property type="entry name" value="MGA_dom"/>
</dbReference>
<feature type="compositionally biased region" description="Polar residues" evidence="1">
    <location>
        <begin position="659"/>
        <end position="672"/>
    </location>
</feature>
<evidence type="ECO:0000313" key="3">
    <source>
        <dbReference type="EMBL" id="KAK9498133.1"/>
    </source>
</evidence>
<feature type="domain" description="MGA conserved" evidence="2">
    <location>
        <begin position="1100"/>
        <end position="1142"/>
    </location>
</feature>
<protein>
    <recommendedName>
        <fullName evidence="2">MGA conserved domain-containing protein</fullName>
    </recommendedName>
</protein>
<feature type="compositionally biased region" description="Polar residues" evidence="1">
    <location>
        <begin position="769"/>
        <end position="781"/>
    </location>
</feature>
<feature type="compositionally biased region" description="Basic and acidic residues" evidence="1">
    <location>
        <begin position="1060"/>
        <end position="1073"/>
    </location>
</feature>
<gene>
    <name evidence="3" type="ORF">O3M35_004011</name>
</gene>
<dbReference type="EMBL" id="JAPXFL010000013">
    <property type="protein sequence ID" value="KAK9498133.1"/>
    <property type="molecule type" value="Genomic_DNA"/>
</dbReference>
<evidence type="ECO:0000259" key="2">
    <source>
        <dbReference type="Pfam" id="PF16059"/>
    </source>
</evidence>
<feature type="region of interest" description="Disordered" evidence="1">
    <location>
        <begin position="1521"/>
        <end position="1546"/>
    </location>
</feature>
<dbReference type="Pfam" id="PF16059">
    <property type="entry name" value="MGA_dom"/>
    <property type="match status" value="1"/>
</dbReference>
<feature type="region of interest" description="Disordered" evidence="1">
    <location>
        <begin position="765"/>
        <end position="786"/>
    </location>
</feature>
<feature type="region of interest" description="Disordered" evidence="1">
    <location>
        <begin position="659"/>
        <end position="680"/>
    </location>
</feature>
<feature type="compositionally biased region" description="Basic and acidic residues" evidence="1">
    <location>
        <begin position="858"/>
        <end position="867"/>
    </location>
</feature>
<feature type="region of interest" description="Disordered" evidence="1">
    <location>
        <begin position="823"/>
        <end position="879"/>
    </location>
</feature>
<evidence type="ECO:0000256" key="1">
    <source>
        <dbReference type="SAM" id="MobiDB-lite"/>
    </source>
</evidence>